<protein>
    <submittedName>
        <fullName evidence="4">OmpH family outer membrane protein</fullName>
    </submittedName>
</protein>
<dbReference type="OrthoDB" id="1625284at2"/>
<dbReference type="GO" id="GO:0051082">
    <property type="term" value="F:unfolded protein binding"/>
    <property type="evidence" value="ECO:0007669"/>
    <property type="project" value="InterPro"/>
</dbReference>
<name>A0A346AZE3_9FIRM</name>
<dbReference type="SUPFAM" id="SSF111384">
    <property type="entry name" value="OmpH-like"/>
    <property type="match status" value="1"/>
</dbReference>
<dbReference type="PANTHER" id="PTHR35089:SF1">
    <property type="entry name" value="CHAPERONE PROTEIN SKP"/>
    <property type="match status" value="1"/>
</dbReference>
<dbReference type="InterPro" id="IPR005632">
    <property type="entry name" value="Chaperone_Skp"/>
</dbReference>
<comment type="similarity">
    <text evidence="1">Belongs to the Skp family.</text>
</comment>
<feature type="signal peptide" evidence="3">
    <location>
        <begin position="1"/>
        <end position="24"/>
    </location>
</feature>
<evidence type="ECO:0000256" key="2">
    <source>
        <dbReference type="ARBA" id="ARBA00022729"/>
    </source>
</evidence>
<dbReference type="InterPro" id="IPR024930">
    <property type="entry name" value="Skp_dom_sf"/>
</dbReference>
<dbReference type="SMART" id="SM00935">
    <property type="entry name" value="OmpH"/>
    <property type="match status" value="1"/>
</dbReference>
<accession>A0A346AZE3</accession>
<gene>
    <name evidence="4" type="ORF">DKB62_06505</name>
</gene>
<evidence type="ECO:0000256" key="1">
    <source>
        <dbReference type="ARBA" id="ARBA00009091"/>
    </source>
</evidence>
<dbReference type="Proteomes" id="UP000254337">
    <property type="component" value="Chromosome"/>
</dbReference>
<proteinExistence type="inferred from homology"/>
<dbReference type="KEGG" id="meg:DKB62_06505"/>
<dbReference type="GO" id="GO:0050821">
    <property type="term" value="P:protein stabilization"/>
    <property type="evidence" value="ECO:0007669"/>
    <property type="project" value="TreeGrafter"/>
</dbReference>
<dbReference type="GO" id="GO:0005829">
    <property type="term" value="C:cytosol"/>
    <property type="evidence" value="ECO:0007669"/>
    <property type="project" value="TreeGrafter"/>
</dbReference>
<dbReference type="AlphaFoldDB" id="A0A346AZE3"/>
<organism evidence="4 5">
    <name type="scientific">Megasphaera stantonii</name>
    <dbReference type="NCBI Taxonomy" id="2144175"/>
    <lineage>
        <taxon>Bacteria</taxon>
        <taxon>Bacillati</taxon>
        <taxon>Bacillota</taxon>
        <taxon>Negativicutes</taxon>
        <taxon>Veillonellales</taxon>
        <taxon>Veillonellaceae</taxon>
        <taxon>Megasphaera</taxon>
    </lineage>
</organism>
<dbReference type="EMBL" id="CP029462">
    <property type="protein sequence ID" value="AXL21236.1"/>
    <property type="molecule type" value="Genomic_DNA"/>
</dbReference>
<dbReference type="Pfam" id="PF03938">
    <property type="entry name" value="OmpH"/>
    <property type="match status" value="1"/>
</dbReference>
<keyword evidence="5" id="KW-1185">Reference proteome</keyword>
<sequence>MKKAIATALMAAMMTVGTVGASFAAGLGTIDMAALLQKHPNYPKAMAQWRSDVEKAQKDFQDQVKKEKDPKAQQELAQKFNVQLNKQRIELFTPLEKDILEKTKAVKQEKGLDYVVLNGSVVDGQGQDITNDVAAKLK</sequence>
<evidence type="ECO:0000256" key="3">
    <source>
        <dbReference type="SAM" id="SignalP"/>
    </source>
</evidence>
<reference evidence="4 5" key="1">
    <citation type="submission" date="2018-05" db="EMBL/GenBank/DDBJ databases">
        <title>Complete genome sequence of Megasphaera sp. AJH120T, isolated from the ceca of a chicken.</title>
        <authorList>
            <person name="Maki J."/>
            <person name="Looft T."/>
        </authorList>
    </citation>
    <scope>NUCLEOTIDE SEQUENCE [LARGE SCALE GENOMIC DNA]</scope>
    <source>
        <strain evidence="4 5">AJH120</strain>
    </source>
</reference>
<evidence type="ECO:0000313" key="4">
    <source>
        <dbReference type="EMBL" id="AXL21236.1"/>
    </source>
</evidence>
<feature type="chain" id="PRO_5041072313" evidence="3">
    <location>
        <begin position="25"/>
        <end position="138"/>
    </location>
</feature>
<dbReference type="PANTHER" id="PTHR35089">
    <property type="entry name" value="CHAPERONE PROTEIN SKP"/>
    <property type="match status" value="1"/>
</dbReference>
<evidence type="ECO:0000313" key="5">
    <source>
        <dbReference type="Proteomes" id="UP000254337"/>
    </source>
</evidence>
<keyword evidence="2 3" id="KW-0732">Signal</keyword>
<dbReference type="RefSeq" id="WP_087477802.1">
    <property type="nucleotide sequence ID" value="NZ_CALYAU010000008.1"/>
</dbReference>
<dbReference type="Gene3D" id="3.30.910.20">
    <property type="entry name" value="Skp domain"/>
    <property type="match status" value="1"/>
</dbReference>